<dbReference type="EMBL" id="DVMR01000046">
    <property type="protein sequence ID" value="HIU43764.1"/>
    <property type="molecule type" value="Genomic_DNA"/>
</dbReference>
<evidence type="ECO:0000256" key="2">
    <source>
        <dbReference type="SAM" id="SignalP"/>
    </source>
</evidence>
<reference evidence="4" key="1">
    <citation type="submission" date="2020-10" db="EMBL/GenBank/DDBJ databases">
        <authorList>
            <person name="Gilroy R."/>
        </authorList>
    </citation>
    <scope>NUCLEOTIDE SEQUENCE</scope>
    <source>
        <strain evidence="4">CHK191-8634</strain>
    </source>
</reference>
<name>A0A9D1LL10_9CLOT</name>
<reference evidence="4" key="2">
    <citation type="journal article" date="2021" name="PeerJ">
        <title>Extensive microbial diversity within the chicken gut microbiome revealed by metagenomics and culture.</title>
        <authorList>
            <person name="Gilroy R."/>
            <person name="Ravi A."/>
            <person name="Getino M."/>
            <person name="Pursley I."/>
            <person name="Horton D.L."/>
            <person name="Alikhan N.F."/>
            <person name="Baker D."/>
            <person name="Gharbi K."/>
            <person name="Hall N."/>
            <person name="Watson M."/>
            <person name="Adriaenssens E.M."/>
            <person name="Foster-Nyarko E."/>
            <person name="Jarju S."/>
            <person name="Secka A."/>
            <person name="Antonio M."/>
            <person name="Oren A."/>
            <person name="Chaudhuri R.R."/>
            <person name="La Ragione R."/>
            <person name="Hildebrand F."/>
            <person name="Pallen M.J."/>
        </authorList>
    </citation>
    <scope>NUCLEOTIDE SEQUENCE</scope>
    <source>
        <strain evidence="4">CHK191-8634</strain>
    </source>
</reference>
<evidence type="ECO:0000256" key="1">
    <source>
        <dbReference type="ARBA" id="ARBA00022737"/>
    </source>
</evidence>
<feature type="domain" description="SLH" evidence="3">
    <location>
        <begin position="380"/>
        <end position="436"/>
    </location>
</feature>
<dbReference type="Pfam" id="PF00395">
    <property type="entry name" value="SLH"/>
    <property type="match status" value="2"/>
</dbReference>
<dbReference type="Proteomes" id="UP000824073">
    <property type="component" value="Unassembled WGS sequence"/>
</dbReference>
<keyword evidence="2" id="KW-0732">Signal</keyword>
<feature type="chain" id="PRO_5038876062" evidence="2">
    <location>
        <begin position="25"/>
        <end position="436"/>
    </location>
</feature>
<evidence type="ECO:0000259" key="3">
    <source>
        <dbReference type="PROSITE" id="PS51272"/>
    </source>
</evidence>
<feature type="signal peptide" evidence="2">
    <location>
        <begin position="1"/>
        <end position="24"/>
    </location>
</feature>
<dbReference type="AlphaFoldDB" id="A0A9D1LL10"/>
<dbReference type="PROSITE" id="PS51257">
    <property type="entry name" value="PROKAR_LIPOPROTEIN"/>
    <property type="match status" value="1"/>
</dbReference>
<keyword evidence="1" id="KW-0677">Repeat</keyword>
<dbReference type="InterPro" id="IPR001119">
    <property type="entry name" value="SLH_dom"/>
</dbReference>
<accession>A0A9D1LL10</accession>
<gene>
    <name evidence="4" type="ORF">IAB67_05640</name>
</gene>
<sequence>MKKRILSFLLALALCACFTLPAMADDPYGPQQIGFYLAENFYSFDEPSSGDGWSYDGNYTMTLSGIQSTYGETEYGVKLDQIQLNNPEKDFTFVVQGGTQNKAGNIGIIYGGGFSIKDSQRKVVTFTGSGTLACKSVLLDKVIFRDVTLNVEEGFSCWGLTMESGSIKASSFSMGHTGTTLDGMYSLMDGSIELENEESYSGVIRIDGLEEDKIREIIGLFCDKSGQPLQPDIHENETYGGYYAFAKGDETDEHATYAIFEGTGNVAPGGTAFTDVAADAYYAAPVEWAIAQGITSGTSDTTFSPDDTCTKAQIITFLWRAAGSPEPQNASAFSDVAPDAYYAKATAWAAENGMAEGSTFNSEAPCTRLMAVEFMWKHAGSPSAAQANFSDVSSDAVNWALDQGVTSGTSDTTFSPDDTCTRGQIVTFLYRAFAQI</sequence>
<feature type="domain" description="SLH" evidence="3">
    <location>
        <begin position="269"/>
        <end position="332"/>
    </location>
</feature>
<dbReference type="PROSITE" id="PS51272">
    <property type="entry name" value="SLH"/>
    <property type="match status" value="2"/>
</dbReference>
<proteinExistence type="predicted"/>
<evidence type="ECO:0000313" key="4">
    <source>
        <dbReference type="EMBL" id="HIU43764.1"/>
    </source>
</evidence>
<evidence type="ECO:0000313" key="5">
    <source>
        <dbReference type="Proteomes" id="UP000824073"/>
    </source>
</evidence>
<organism evidence="4 5">
    <name type="scientific">Candidatus Ventrousia excrementavium</name>
    <dbReference type="NCBI Taxonomy" id="2840961"/>
    <lineage>
        <taxon>Bacteria</taxon>
        <taxon>Bacillati</taxon>
        <taxon>Bacillota</taxon>
        <taxon>Clostridia</taxon>
        <taxon>Eubacteriales</taxon>
        <taxon>Clostridiaceae</taxon>
        <taxon>Clostridiaceae incertae sedis</taxon>
        <taxon>Candidatus Ventrousia</taxon>
    </lineage>
</organism>
<protein>
    <submittedName>
        <fullName evidence="4">S-layer homology domain-containing protein</fullName>
    </submittedName>
</protein>
<comment type="caution">
    <text evidence="4">The sequence shown here is derived from an EMBL/GenBank/DDBJ whole genome shotgun (WGS) entry which is preliminary data.</text>
</comment>